<sequence>MIAQFENVTKIYRGEAGLKSATFCLNQGDVVGLFGLNGSGKTTTLKLLSGLLHPDRGQIRIEGQDPRKARDSISYLGDKASFHQWMTPQHVEDFMAGLYHQFDRERFRTMIHTLTVPNSPIGQMSKGQSQRLRLVATMARKARLYLLDEPLSGIDLVSREMIIKELIATWDQESVILLSTHEIREVETFFDRGIYLKDGQMVGNFRGEDLRAQGSGFTDEFIKINGGSQV</sequence>
<keyword evidence="6" id="KW-1185">Reference proteome</keyword>
<dbReference type="PROSITE" id="PS00211">
    <property type="entry name" value="ABC_TRANSPORTER_1"/>
    <property type="match status" value="1"/>
</dbReference>
<gene>
    <name evidence="5" type="ORF">SAMN06296036_12012</name>
</gene>
<dbReference type="STRING" id="1513793.SAMN06296036_12012"/>
<evidence type="ECO:0000313" key="6">
    <source>
        <dbReference type="Proteomes" id="UP000192907"/>
    </source>
</evidence>
<dbReference type="InterPro" id="IPR003593">
    <property type="entry name" value="AAA+_ATPase"/>
</dbReference>
<keyword evidence="3 5" id="KW-0067">ATP-binding</keyword>
<dbReference type="Gene3D" id="3.40.50.300">
    <property type="entry name" value="P-loop containing nucleotide triphosphate hydrolases"/>
    <property type="match status" value="1"/>
</dbReference>
<dbReference type="SUPFAM" id="SSF52540">
    <property type="entry name" value="P-loop containing nucleoside triphosphate hydrolases"/>
    <property type="match status" value="1"/>
</dbReference>
<dbReference type="OrthoDB" id="9778870at2"/>
<accession>A0A1Y6CFV0</accession>
<reference evidence="6" key="1">
    <citation type="submission" date="2017-04" db="EMBL/GenBank/DDBJ databases">
        <authorList>
            <person name="Varghese N."/>
            <person name="Submissions S."/>
        </authorList>
    </citation>
    <scope>NUCLEOTIDE SEQUENCE [LARGE SCALE GENOMIC DNA]</scope>
    <source>
        <strain evidence="6">RKEM611</strain>
    </source>
</reference>
<evidence type="ECO:0000259" key="4">
    <source>
        <dbReference type="PROSITE" id="PS50893"/>
    </source>
</evidence>
<dbReference type="PROSITE" id="PS50893">
    <property type="entry name" value="ABC_TRANSPORTER_2"/>
    <property type="match status" value="1"/>
</dbReference>
<dbReference type="SMART" id="SM00382">
    <property type="entry name" value="AAA"/>
    <property type="match status" value="1"/>
</dbReference>
<dbReference type="InterPro" id="IPR027417">
    <property type="entry name" value="P-loop_NTPase"/>
</dbReference>
<dbReference type="AlphaFoldDB" id="A0A1Y6CFV0"/>
<dbReference type="Proteomes" id="UP000192907">
    <property type="component" value="Unassembled WGS sequence"/>
</dbReference>
<dbReference type="CDD" id="cd03230">
    <property type="entry name" value="ABC_DR_subfamily_A"/>
    <property type="match status" value="1"/>
</dbReference>
<evidence type="ECO:0000256" key="3">
    <source>
        <dbReference type="ARBA" id="ARBA00022840"/>
    </source>
</evidence>
<dbReference type="GO" id="GO:0016887">
    <property type="term" value="F:ATP hydrolysis activity"/>
    <property type="evidence" value="ECO:0007669"/>
    <property type="project" value="InterPro"/>
</dbReference>
<dbReference type="InterPro" id="IPR017871">
    <property type="entry name" value="ABC_transporter-like_CS"/>
</dbReference>
<dbReference type="EMBL" id="FWZT01000020">
    <property type="protein sequence ID" value="SMF59530.1"/>
    <property type="molecule type" value="Genomic_DNA"/>
</dbReference>
<proteinExistence type="predicted"/>
<dbReference type="GO" id="GO:0005524">
    <property type="term" value="F:ATP binding"/>
    <property type="evidence" value="ECO:0007669"/>
    <property type="project" value="UniProtKB-KW"/>
</dbReference>
<evidence type="ECO:0000313" key="5">
    <source>
        <dbReference type="EMBL" id="SMF59530.1"/>
    </source>
</evidence>
<evidence type="ECO:0000256" key="2">
    <source>
        <dbReference type="ARBA" id="ARBA00022741"/>
    </source>
</evidence>
<protein>
    <submittedName>
        <fullName evidence="5">ABC-2 type transport system ATP-binding protein</fullName>
    </submittedName>
</protein>
<organism evidence="5 6">
    <name type="scientific">Pseudobacteriovorax antillogorgiicola</name>
    <dbReference type="NCBI Taxonomy" id="1513793"/>
    <lineage>
        <taxon>Bacteria</taxon>
        <taxon>Pseudomonadati</taxon>
        <taxon>Bdellovibrionota</taxon>
        <taxon>Oligoflexia</taxon>
        <taxon>Oligoflexales</taxon>
        <taxon>Pseudobacteriovoracaceae</taxon>
        <taxon>Pseudobacteriovorax</taxon>
    </lineage>
</organism>
<name>A0A1Y6CFV0_9BACT</name>
<dbReference type="Pfam" id="PF00005">
    <property type="entry name" value="ABC_tran"/>
    <property type="match status" value="1"/>
</dbReference>
<keyword evidence="2" id="KW-0547">Nucleotide-binding</keyword>
<dbReference type="RefSeq" id="WP_132322979.1">
    <property type="nucleotide sequence ID" value="NZ_FWZT01000020.1"/>
</dbReference>
<feature type="domain" description="ABC transporter" evidence="4">
    <location>
        <begin position="3"/>
        <end position="223"/>
    </location>
</feature>
<dbReference type="InterPro" id="IPR003439">
    <property type="entry name" value="ABC_transporter-like_ATP-bd"/>
</dbReference>
<dbReference type="InterPro" id="IPR051782">
    <property type="entry name" value="ABC_Transporter_VariousFunc"/>
</dbReference>
<dbReference type="PANTHER" id="PTHR42939:SF1">
    <property type="entry name" value="ABC TRANSPORTER ATP-BINDING PROTEIN ALBC-RELATED"/>
    <property type="match status" value="1"/>
</dbReference>
<evidence type="ECO:0000256" key="1">
    <source>
        <dbReference type="ARBA" id="ARBA00022448"/>
    </source>
</evidence>
<dbReference type="PANTHER" id="PTHR42939">
    <property type="entry name" value="ABC TRANSPORTER ATP-BINDING PROTEIN ALBC-RELATED"/>
    <property type="match status" value="1"/>
</dbReference>
<keyword evidence="1" id="KW-0813">Transport</keyword>